<evidence type="ECO:0000313" key="2">
    <source>
        <dbReference type="Proteomes" id="UP000012166"/>
    </source>
</evidence>
<accession>A0ABC9SLA8</accession>
<protein>
    <submittedName>
        <fullName evidence="1">Uncharacterized protein</fullName>
    </submittedName>
</protein>
<name>A0ABC9SLA8_LEPBO</name>
<dbReference type="EMBL" id="AHMS02000018">
    <property type="protein sequence ID" value="EMN18390.1"/>
    <property type="molecule type" value="Genomic_DNA"/>
</dbReference>
<proteinExistence type="predicted"/>
<reference evidence="1 2" key="1">
    <citation type="submission" date="2013-01" db="EMBL/GenBank/DDBJ databases">
        <authorList>
            <person name="Harkins D.M."/>
            <person name="Durkin A.S."/>
            <person name="Brinkac L.M."/>
            <person name="Haft D.H."/>
            <person name="Selengut J.D."/>
            <person name="Sanka R."/>
            <person name="DePew J."/>
            <person name="Purushe J."/>
            <person name="Hartskeerl R.A."/>
            <person name="Ahmed A."/>
            <person name="van der Linden H."/>
            <person name="Goris M.G.A."/>
            <person name="Vinetz J.M."/>
            <person name="Sutton G.G."/>
            <person name="Nierman W.C."/>
            <person name="Fouts D.E."/>
        </authorList>
    </citation>
    <scope>NUCLEOTIDE SEQUENCE [LARGE SCALE GENOMIC DNA]</scope>
    <source>
        <strain evidence="1 2">Brem 328</strain>
    </source>
</reference>
<evidence type="ECO:0000313" key="1">
    <source>
        <dbReference type="EMBL" id="EMN18390.1"/>
    </source>
</evidence>
<sequence>MSIFRDGYLDLIHSSHSFSKVGSFSGNAERLKSVIHF</sequence>
<dbReference type="Proteomes" id="UP000012166">
    <property type="component" value="Unassembled WGS sequence"/>
</dbReference>
<organism evidence="1 2">
    <name type="scientific">Leptospira borgpetersenii str. Brem 328</name>
    <dbReference type="NCBI Taxonomy" id="1049780"/>
    <lineage>
        <taxon>Bacteria</taxon>
        <taxon>Pseudomonadati</taxon>
        <taxon>Spirochaetota</taxon>
        <taxon>Spirochaetia</taxon>
        <taxon>Leptospirales</taxon>
        <taxon>Leptospiraceae</taxon>
        <taxon>Leptospira</taxon>
    </lineage>
</organism>
<comment type="caution">
    <text evidence="1">The sequence shown here is derived from an EMBL/GenBank/DDBJ whole genome shotgun (WGS) entry which is preliminary data.</text>
</comment>
<dbReference type="AlphaFoldDB" id="A0ABC9SLA8"/>
<gene>
    <name evidence="1" type="ORF">LEP1GSC056_0628</name>
</gene>